<comment type="caution">
    <text evidence="3">The sequence shown here is derived from an EMBL/GenBank/DDBJ whole genome shotgun (WGS) entry which is preliminary data.</text>
</comment>
<gene>
    <name evidence="3" type="ORF">QTG54_006356</name>
</gene>
<evidence type="ECO:0000256" key="1">
    <source>
        <dbReference type="ARBA" id="ARBA00022737"/>
    </source>
</evidence>
<reference evidence="3" key="1">
    <citation type="submission" date="2023-06" db="EMBL/GenBank/DDBJ databases">
        <title>Survivors Of The Sea: Transcriptome response of Skeletonema marinoi to long-term dormancy.</title>
        <authorList>
            <person name="Pinder M.I.M."/>
            <person name="Kourtchenko O."/>
            <person name="Robertson E.K."/>
            <person name="Larsson T."/>
            <person name="Maumus F."/>
            <person name="Osuna-Cruz C.M."/>
            <person name="Vancaester E."/>
            <person name="Stenow R."/>
            <person name="Vandepoele K."/>
            <person name="Ploug H."/>
            <person name="Bruchert V."/>
            <person name="Godhe A."/>
            <person name="Topel M."/>
        </authorList>
    </citation>
    <scope>NUCLEOTIDE SEQUENCE</scope>
    <source>
        <strain evidence="3">R05AC</strain>
    </source>
</reference>
<dbReference type="PANTHER" id="PTHR24153">
    <property type="entry name" value="ESPIN"/>
    <property type="match status" value="1"/>
</dbReference>
<dbReference type="EMBL" id="JATAAI010000010">
    <property type="protein sequence ID" value="KAK1742759.1"/>
    <property type="molecule type" value="Genomic_DNA"/>
</dbReference>
<dbReference type="SMART" id="SM00248">
    <property type="entry name" value="ANK"/>
    <property type="match status" value="3"/>
</dbReference>
<dbReference type="GO" id="GO:0005737">
    <property type="term" value="C:cytoplasm"/>
    <property type="evidence" value="ECO:0007669"/>
    <property type="project" value="TreeGrafter"/>
</dbReference>
<dbReference type="GO" id="GO:0051015">
    <property type="term" value="F:actin filament binding"/>
    <property type="evidence" value="ECO:0007669"/>
    <property type="project" value="TreeGrafter"/>
</dbReference>
<dbReference type="SUPFAM" id="SSF48403">
    <property type="entry name" value="Ankyrin repeat"/>
    <property type="match status" value="1"/>
</dbReference>
<keyword evidence="2" id="KW-0040">ANK repeat</keyword>
<name>A0AAD8YBZ8_9STRA</name>
<dbReference type="GO" id="GO:0051017">
    <property type="term" value="P:actin filament bundle assembly"/>
    <property type="evidence" value="ECO:0007669"/>
    <property type="project" value="TreeGrafter"/>
</dbReference>
<organism evidence="3 4">
    <name type="scientific">Skeletonema marinoi</name>
    <dbReference type="NCBI Taxonomy" id="267567"/>
    <lineage>
        <taxon>Eukaryota</taxon>
        <taxon>Sar</taxon>
        <taxon>Stramenopiles</taxon>
        <taxon>Ochrophyta</taxon>
        <taxon>Bacillariophyta</taxon>
        <taxon>Coscinodiscophyceae</taxon>
        <taxon>Thalassiosirophycidae</taxon>
        <taxon>Thalassiosirales</taxon>
        <taxon>Skeletonemataceae</taxon>
        <taxon>Skeletonema</taxon>
        <taxon>Skeletonema marinoi-dohrnii complex</taxon>
    </lineage>
</organism>
<proteinExistence type="predicted"/>
<evidence type="ECO:0000256" key="2">
    <source>
        <dbReference type="ARBA" id="ARBA00023043"/>
    </source>
</evidence>
<dbReference type="AlphaFoldDB" id="A0AAD8YBZ8"/>
<evidence type="ECO:0000313" key="4">
    <source>
        <dbReference type="Proteomes" id="UP001224775"/>
    </source>
</evidence>
<keyword evidence="4" id="KW-1185">Reference proteome</keyword>
<accession>A0AAD8YBZ8</accession>
<dbReference type="InterPro" id="IPR036770">
    <property type="entry name" value="Ankyrin_rpt-contain_sf"/>
</dbReference>
<evidence type="ECO:0000313" key="3">
    <source>
        <dbReference type="EMBL" id="KAK1742759.1"/>
    </source>
</evidence>
<dbReference type="Pfam" id="PF12796">
    <property type="entry name" value="Ank_2"/>
    <property type="match status" value="1"/>
</dbReference>
<sequence>MHFSFPHIKRSKLPLYLFEEDWAAALAEIECHPREARHWEFRAGFFDGEHESSVLPLHVACSLHTPLHVVRAIVEAYPEAMRMNESAFKRLPIHVACQFAERPEVIKYLVEEDRSTALEPDVLGRLPIHYACSNGSDPTVIKTLLAANPASALYADYNGWLPIHVAINFGASTKVIEELVKACPASVAVQTMKGSTTVSLAEKVSTKNKADILKVLKDAVASGKCEGRHTSKFGKTSHVMQISRAA</sequence>
<dbReference type="Proteomes" id="UP001224775">
    <property type="component" value="Unassembled WGS sequence"/>
</dbReference>
<protein>
    <submittedName>
        <fullName evidence="3">Ankyrin repeat domain-containing protein</fullName>
    </submittedName>
</protein>
<dbReference type="PANTHER" id="PTHR24153:SF8">
    <property type="entry name" value="FORKED, ISOFORM F"/>
    <property type="match status" value="1"/>
</dbReference>
<dbReference type="Gene3D" id="1.25.40.20">
    <property type="entry name" value="Ankyrin repeat-containing domain"/>
    <property type="match status" value="1"/>
</dbReference>
<keyword evidence="1" id="KW-0677">Repeat</keyword>
<dbReference type="InterPro" id="IPR052420">
    <property type="entry name" value="Espin/Espin-like"/>
</dbReference>
<dbReference type="InterPro" id="IPR002110">
    <property type="entry name" value="Ankyrin_rpt"/>
</dbReference>